<dbReference type="InterPro" id="IPR036852">
    <property type="entry name" value="Peptidase_S8/S53_dom_sf"/>
</dbReference>
<sequence>MDTEVRVGVIDTGFAPRQAEGVTAARRFWLQEGVLCEGETLADALGHGSQVLDCLLEQGGSGEVLVAQVFAEQWLTSALQVSAALLWLVEQGATLINMSLGLQQDRHVLRAACAAAVEAGVLLCASSPARGAAVYPASYPEVIRVTGDARCGHGQWSRLDTAQADFGAQVDPSCGRAGASLASAALCGQIRGLLSAQPAASREQVLVYLRDNAAFIGPERRGSEHD</sequence>
<dbReference type="Proteomes" id="UP001307839">
    <property type="component" value="Unassembled WGS sequence"/>
</dbReference>
<comment type="similarity">
    <text evidence="1">Belongs to the peptidase S8 family.</text>
</comment>
<dbReference type="EMBL" id="JAZDQP010000001">
    <property type="protein sequence ID" value="MEE1865069.1"/>
    <property type="molecule type" value="Genomic_DNA"/>
</dbReference>
<protein>
    <submittedName>
        <fullName evidence="2">S8 family serine peptidase</fullName>
    </submittedName>
</protein>
<dbReference type="RefSeq" id="WP_330078647.1">
    <property type="nucleotide sequence ID" value="NZ_JAZDCU010000001.1"/>
</dbReference>
<accession>A0AB35WSK1</accession>
<feature type="active site" description="Charge relay system" evidence="1">
    <location>
        <position position="11"/>
    </location>
</feature>
<dbReference type="GO" id="GO:0006508">
    <property type="term" value="P:proteolysis"/>
    <property type="evidence" value="ECO:0007669"/>
    <property type="project" value="UniProtKB-KW"/>
</dbReference>
<dbReference type="AlphaFoldDB" id="A0AB35WSK1"/>
<feature type="active site" description="Charge relay system" evidence="1">
    <location>
        <position position="180"/>
    </location>
</feature>
<reference evidence="2 3" key="1">
    <citation type="submission" date="2024-01" db="EMBL/GenBank/DDBJ databases">
        <title>Unpublished Manusciprt.</title>
        <authorList>
            <person name="Duman M."/>
            <person name="Valdes E.G."/>
            <person name="Ajmi N."/>
            <person name="Altun S."/>
            <person name="Saticioglu I.B."/>
        </authorList>
    </citation>
    <scope>NUCLEOTIDE SEQUENCE [LARGE SCALE GENOMIC DNA]</scope>
    <source>
        <strain evidence="2 3">120P</strain>
    </source>
</reference>
<keyword evidence="1" id="KW-0645">Protease</keyword>
<gene>
    <name evidence="2" type="ORF">V0R53_01535</name>
</gene>
<feature type="active site" description="Charge relay system" evidence="1">
    <location>
        <position position="47"/>
    </location>
</feature>
<dbReference type="PROSITE" id="PS51892">
    <property type="entry name" value="SUBTILASE"/>
    <property type="match status" value="1"/>
</dbReference>
<dbReference type="SUPFAM" id="SSF52743">
    <property type="entry name" value="Subtilisin-like"/>
    <property type="match status" value="1"/>
</dbReference>
<dbReference type="Gene3D" id="3.40.50.200">
    <property type="entry name" value="Peptidase S8/S53 domain"/>
    <property type="match status" value="1"/>
</dbReference>
<comment type="caution">
    <text evidence="2">The sequence shown here is derived from an EMBL/GenBank/DDBJ whole genome shotgun (WGS) entry which is preliminary data.</text>
</comment>
<proteinExistence type="inferred from homology"/>
<keyword evidence="1" id="KW-0720">Serine protease</keyword>
<evidence type="ECO:0000313" key="2">
    <source>
        <dbReference type="EMBL" id="MEE1865069.1"/>
    </source>
</evidence>
<dbReference type="GO" id="GO:0004252">
    <property type="term" value="F:serine-type endopeptidase activity"/>
    <property type="evidence" value="ECO:0007669"/>
    <property type="project" value="UniProtKB-UniRule"/>
</dbReference>
<organism evidence="2 3">
    <name type="scientific">Pseudomonas auratipiscis</name>
    <dbReference type="NCBI Taxonomy" id="3115853"/>
    <lineage>
        <taxon>Bacteria</taxon>
        <taxon>Pseudomonadati</taxon>
        <taxon>Pseudomonadota</taxon>
        <taxon>Gammaproteobacteria</taxon>
        <taxon>Pseudomonadales</taxon>
        <taxon>Pseudomonadaceae</taxon>
        <taxon>Pseudomonas</taxon>
    </lineage>
</organism>
<keyword evidence="3" id="KW-1185">Reference proteome</keyword>
<evidence type="ECO:0000313" key="3">
    <source>
        <dbReference type="Proteomes" id="UP001307839"/>
    </source>
</evidence>
<name>A0AB35WSK1_9PSED</name>
<keyword evidence="1" id="KW-0378">Hydrolase</keyword>
<evidence type="ECO:0000256" key="1">
    <source>
        <dbReference type="PROSITE-ProRule" id="PRU01240"/>
    </source>
</evidence>